<evidence type="ECO:0000313" key="2">
    <source>
        <dbReference type="Proteomes" id="UP000774326"/>
    </source>
</evidence>
<organism evidence="1 2">
    <name type="scientific">Wickerhamomyces pijperi</name>
    <name type="common">Yeast</name>
    <name type="synonym">Pichia pijperi</name>
    <dbReference type="NCBI Taxonomy" id="599730"/>
    <lineage>
        <taxon>Eukaryota</taxon>
        <taxon>Fungi</taxon>
        <taxon>Dikarya</taxon>
        <taxon>Ascomycota</taxon>
        <taxon>Saccharomycotina</taxon>
        <taxon>Saccharomycetes</taxon>
        <taxon>Phaffomycetales</taxon>
        <taxon>Wickerhamomycetaceae</taxon>
        <taxon>Wickerhamomyces</taxon>
    </lineage>
</organism>
<sequence>VETWNTEITDVHMNLPLNDREHTRRRDDLDVVDCSVWMLWIVVLDVVDCSVGCCGL</sequence>
<reference evidence="1" key="1">
    <citation type="journal article" date="2021" name="Open Biol.">
        <title>Shared evolutionary footprints suggest mitochondrial oxidative damage underlies multiple complex I losses in fungi.</title>
        <authorList>
            <person name="Schikora-Tamarit M.A."/>
            <person name="Marcet-Houben M."/>
            <person name="Nosek J."/>
            <person name="Gabaldon T."/>
        </authorList>
    </citation>
    <scope>NUCLEOTIDE SEQUENCE</scope>
    <source>
        <strain evidence="1">CBS2887</strain>
    </source>
</reference>
<keyword evidence="2" id="KW-1185">Reference proteome</keyword>
<proteinExistence type="predicted"/>
<dbReference type="Proteomes" id="UP000774326">
    <property type="component" value="Unassembled WGS sequence"/>
</dbReference>
<reference evidence="1" key="2">
    <citation type="submission" date="2021-01" db="EMBL/GenBank/DDBJ databases">
        <authorList>
            <person name="Schikora-Tamarit M.A."/>
        </authorList>
    </citation>
    <scope>NUCLEOTIDE SEQUENCE</scope>
    <source>
        <strain evidence="1">CBS2887</strain>
    </source>
</reference>
<dbReference type="AlphaFoldDB" id="A0A9P8QC16"/>
<protein>
    <submittedName>
        <fullName evidence="1">Uncharacterized protein</fullName>
    </submittedName>
</protein>
<comment type="caution">
    <text evidence="1">The sequence shown here is derived from an EMBL/GenBank/DDBJ whole genome shotgun (WGS) entry which is preliminary data.</text>
</comment>
<name>A0A9P8QC16_WICPI</name>
<accession>A0A9P8QC16</accession>
<feature type="non-terminal residue" evidence="1">
    <location>
        <position position="1"/>
    </location>
</feature>
<dbReference type="EMBL" id="JAEUBG010001205">
    <property type="protein sequence ID" value="KAH3686757.1"/>
    <property type="molecule type" value="Genomic_DNA"/>
</dbReference>
<gene>
    <name evidence="1" type="ORF">WICPIJ_002236</name>
</gene>
<evidence type="ECO:0000313" key="1">
    <source>
        <dbReference type="EMBL" id="KAH3686757.1"/>
    </source>
</evidence>